<sequence length="289" mass="32113">MVKLVFVFLIHFIFCLDKLCKTMCHNPHPQSYMQLQSIEDQPLEGEMIEHIAAYQSISSSSTLLYGAMATLDVYESLNVMDGQIASAEIWVENYQKDHSALVNVVQVGWNIQPSYYGDNKTHFLIGWTAGYKSPGCFDLKCDGFVRVKYAPITPGDTLEGKSKISIKIFKSKHDGNWWLYFAHVGKKLAPVGYWPKALFGGLADHANYVTWGGYTRSLLGDPSPLMGNGNWPGPGSASFQDVQYVNADGSVHPPKPNEVHSRVTDTGCYRVSEFMTDRFQYGGPGGCTS</sequence>
<reference evidence="1" key="2">
    <citation type="submission" date="2025-09" db="UniProtKB">
        <authorList>
            <consortium name="EnsemblPlants"/>
        </authorList>
    </citation>
    <scope>IDENTIFICATION</scope>
</reference>
<evidence type="ECO:0000313" key="1">
    <source>
        <dbReference type="EnsemblPlants" id="AVESA.00010b.r2.1AG0025160.1.CDS"/>
    </source>
</evidence>
<dbReference type="EnsemblPlants" id="AVESA.00010b.r2.1AG0025160.1">
    <property type="protein sequence ID" value="AVESA.00010b.r2.1AG0025160.1.CDS"/>
    <property type="gene ID" value="AVESA.00010b.r2.1AG0025160"/>
</dbReference>
<evidence type="ECO:0000313" key="2">
    <source>
        <dbReference type="Proteomes" id="UP001732700"/>
    </source>
</evidence>
<protein>
    <submittedName>
        <fullName evidence="1">Uncharacterized protein</fullName>
    </submittedName>
</protein>
<reference evidence="1" key="1">
    <citation type="submission" date="2021-05" db="EMBL/GenBank/DDBJ databases">
        <authorList>
            <person name="Scholz U."/>
            <person name="Mascher M."/>
            <person name="Fiebig A."/>
        </authorList>
    </citation>
    <scope>NUCLEOTIDE SEQUENCE [LARGE SCALE GENOMIC DNA]</scope>
</reference>
<keyword evidence="2" id="KW-1185">Reference proteome</keyword>
<accession>A0ACD5TBK6</accession>
<proteinExistence type="predicted"/>
<name>A0ACD5TBK6_AVESA</name>
<organism evidence="1 2">
    <name type="scientific">Avena sativa</name>
    <name type="common">Oat</name>
    <dbReference type="NCBI Taxonomy" id="4498"/>
    <lineage>
        <taxon>Eukaryota</taxon>
        <taxon>Viridiplantae</taxon>
        <taxon>Streptophyta</taxon>
        <taxon>Embryophyta</taxon>
        <taxon>Tracheophyta</taxon>
        <taxon>Spermatophyta</taxon>
        <taxon>Magnoliopsida</taxon>
        <taxon>Liliopsida</taxon>
        <taxon>Poales</taxon>
        <taxon>Poaceae</taxon>
        <taxon>BOP clade</taxon>
        <taxon>Pooideae</taxon>
        <taxon>Poodae</taxon>
        <taxon>Poeae</taxon>
        <taxon>Poeae Chloroplast Group 1 (Aveneae type)</taxon>
        <taxon>Aveninae</taxon>
        <taxon>Avena</taxon>
    </lineage>
</organism>
<dbReference type="Proteomes" id="UP001732700">
    <property type="component" value="Chromosome 1A"/>
</dbReference>